<evidence type="ECO:0000313" key="11">
    <source>
        <dbReference type="EMBL" id="CRG90485.1"/>
    </source>
</evidence>
<dbReference type="InterPro" id="IPR036259">
    <property type="entry name" value="MFS_trans_sf"/>
</dbReference>
<dbReference type="InterPro" id="IPR020846">
    <property type="entry name" value="MFS_dom"/>
</dbReference>
<evidence type="ECO:0000256" key="1">
    <source>
        <dbReference type="ARBA" id="ARBA00004141"/>
    </source>
</evidence>
<evidence type="ECO:0000256" key="5">
    <source>
        <dbReference type="ARBA" id="ARBA00022692"/>
    </source>
</evidence>
<evidence type="ECO:0000259" key="10">
    <source>
        <dbReference type="PROSITE" id="PS50850"/>
    </source>
</evidence>
<dbReference type="SUPFAM" id="SSF103473">
    <property type="entry name" value="MFS general substrate transporter"/>
    <property type="match status" value="1"/>
</dbReference>
<keyword evidence="4" id="KW-1003">Cell membrane</keyword>
<feature type="transmembrane region" description="Helical" evidence="9">
    <location>
        <begin position="540"/>
        <end position="562"/>
    </location>
</feature>
<keyword evidence="12" id="KW-1185">Reference proteome</keyword>
<dbReference type="PROSITE" id="PS00217">
    <property type="entry name" value="SUGAR_TRANSPORT_2"/>
    <property type="match status" value="1"/>
</dbReference>
<dbReference type="InterPro" id="IPR005829">
    <property type="entry name" value="Sugar_transporter_CS"/>
</dbReference>
<dbReference type="Proteomes" id="UP000054383">
    <property type="component" value="Unassembled WGS sequence"/>
</dbReference>
<feature type="transmembrane region" description="Helical" evidence="9">
    <location>
        <begin position="911"/>
        <end position="929"/>
    </location>
</feature>
<organism evidence="11 12">
    <name type="scientific">Talaromyces islandicus</name>
    <name type="common">Penicillium islandicum</name>
    <dbReference type="NCBI Taxonomy" id="28573"/>
    <lineage>
        <taxon>Eukaryota</taxon>
        <taxon>Fungi</taxon>
        <taxon>Dikarya</taxon>
        <taxon>Ascomycota</taxon>
        <taxon>Pezizomycotina</taxon>
        <taxon>Eurotiomycetes</taxon>
        <taxon>Eurotiomycetidae</taxon>
        <taxon>Eurotiales</taxon>
        <taxon>Trichocomaceae</taxon>
        <taxon>Talaromyces</taxon>
        <taxon>Talaromyces sect. Islandici</taxon>
    </lineage>
</organism>
<protein>
    <submittedName>
        <fullName evidence="11">Flotillin-like protein 1</fullName>
    </submittedName>
</protein>
<proteinExistence type="inferred from homology"/>
<feature type="transmembrane region" description="Helical" evidence="9">
    <location>
        <begin position="744"/>
        <end position="766"/>
    </location>
</feature>
<dbReference type="FunFam" id="1.20.1250.20:FF:000078">
    <property type="entry name" value="MFS maltose transporter, putative"/>
    <property type="match status" value="1"/>
</dbReference>
<evidence type="ECO:0000256" key="3">
    <source>
        <dbReference type="ARBA" id="ARBA00007161"/>
    </source>
</evidence>
<dbReference type="PANTHER" id="PTHR13806:SF31">
    <property type="entry name" value="FLOTILLIN-LIKE PROTEIN 1-RELATED"/>
    <property type="match status" value="1"/>
</dbReference>
<dbReference type="Pfam" id="PF01145">
    <property type="entry name" value="Band_7"/>
    <property type="match status" value="1"/>
</dbReference>
<evidence type="ECO:0000256" key="9">
    <source>
        <dbReference type="SAM" id="Phobius"/>
    </source>
</evidence>
<dbReference type="Gene3D" id="3.30.479.30">
    <property type="entry name" value="Band 7 domain"/>
    <property type="match status" value="1"/>
</dbReference>
<feature type="domain" description="Major facilitator superfamily (MFS) profile" evidence="10">
    <location>
        <begin position="489"/>
        <end position="933"/>
    </location>
</feature>
<dbReference type="InterPro" id="IPR027705">
    <property type="entry name" value="Flotillin_fam"/>
</dbReference>
<comment type="subcellular location">
    <subcellularLocation>
        <location evidence="2">Cell membrane</location>
    </subcellularLocation>
    <subcellularLocation>
        <location evidence="1">Membrane</location>
        <topology evidence="1">Multi-pass membrane protein</topology>
    </subcellularLocation>
</comment>
<feature type="transmembrane region" description="Helical" evidence="9">
    <location>
        <begin position="778"/>
        <end position="797"/>
    </location>
</feature>
<feature type="transmembrane region" description="Helical" evidence="9">
    <location>
        <begin position="592"/>
        <end position="613"/>
    </location>
</feature>
<dbReference type="InterPro" id="IPR036013">
    <property type="entry name" value="Band_7/SPFH_dom_sf"/>
</dbReference>
<dbReference type="Gene3D" id="1.20.1250.20">
    <property type="entry name" value="MFS general substrate transporter like domains"/>
    <property type="match status" value="1"/>
</dbReference>
<dbReference type="InterPro" id="IPR001107">
    <property type="entry name" value="Band_7"/>
</dbReference>
<sequence length="994" mass="110006">MRYHIASANEYLVITGAGIPDLRICKKAFISRISVMPFDFSLNLQAMTVEKLQFALPAVFTIGPDNELDALKKYALLLSGTTDGDEQPKVNMPARRNHVQDIVKGIIEGETRVIVSSMTMEEIFKERQVFKAKVIENVQNELQQFGLRIYNANVKELQDTPGSEYFAFLSRKAHEGASNQAKIDVAEARMRGEIGEAEKKGRTKQEISKIDAETAVLETKRRAEKAKADSELTNRQTELERDIRMAKITAQRQTEMRDAELQKSVESARAETELERLRATDVTKSKIAREAAEQRADAAFYTEQKSADAAYYRQKVDSDAAYYRQKREAEGIMEMAKAYREMVDTLGGPQGFLQFRMIENGVYEKLAQANATAVKGMQPKISTWNTGSAAGEADAAAPIRNIMQSLPPLLSTIHEQTGIAPPTWMAQMPKNPDVEIAAAKKVQTNAHNIEKILKIPKSPCPWTTITQVGYFVMAHRQNGVLANWKCLAACTLVSMSPFQYGVDFTLIGGFQAMIGFLQVYGEPSATSSIGYNISYTRQQLISSLMTLGAFIASSSAGPIATYIGRKSSLWVACCLIYIANIIMMTTESIGALYAGRFIIGLGNGLLLTFGQLYIQEIAPARYRGVMISIFQCWTSLGSLIGTIVDNFTAKIIGKNSYIIPLGIIYVIPVILCFGMLLIPESPRWLLQRHKKEQAQKALLWLRPSTETVEAEMADIQAALDMEQNLAASASAWDMFTNPVDRRRTILAVCGVTLQAATGAMYMIAYGTYFFEMAQVGSAFENSCILTALGVVAIMINSSVVAKIGRRRQFLMIGMTLCGISQLITAVIYTVQPGLPSTGKAIVGLAVIFIVGYNGMVSSYAWVSGGELPSQRLRSYTFGVAAAVGFLGAWLTTFTAPYFINPDALNWGPKYGFIWFPSCLVGAVWVFFFLPEVKNRTLEEIDEMFEMRIPARKFLAYKCVGRAALAAIERKNTVAAVNEEEEEKRNTTEEIEHAD</sequence>
<feature type="transmembrane region" description="Helical" evidence="9">
    <location>
        <begin position="809"/>
        <end position="828"/>
    </location>
</feature>
<name>A0A0U1M4N4_TALIS</name>
<evidence type="ECO:0000256" key="8">
    <source>
        <dbReference type="RuleBase" id="RU366054"/>
    </source>
</evidence>
<evidence type="ECO:0000313" key="12">
    <source>
        <dbReference type="Proteomes" id="UP000054383"/>
    </source>
</evidence>
<comment type="similarity">
    <text evidence="3 8">Belongs to the band 7/mec-2 family. Flotillin subfamily.</text>
</comment>
<dbReference type="EMBL" id="CVMT01000008">
    <property type="protein sequence ID" value="CRG90485.1"/>
    <property type="molecule type" value="Genomic_DNA"/>
</dbReference>
<feature type="transmembrane region" description="Helical" evidence="9">
    <location>
        <begin position="874"/>
        <end position="899"/>
    </location>
</feature>
<feature type="transmembrane region" description="Helical" evidence="9">
    <location>
        <begin position="569"/>
        <end position="586"/>
    </location>
</feature>
<dbReference type="PANTHER" id="PTHR13806">
    <property type="entry name" value="FLOTILLIN-RELATED"/>
    <property type="match status" value="1"/>
</dbReference>
<feature type="transmembrane region" description="Helical" evidence="9">
    <location>
        <begin position="625"/>
        <end position="644"/>
    </location>
</feature>
<evidence type="ECO:0000256" key="6">
    <source>
        <dbReference type="ARBA" id="ARBA00022989"/>
    </source>
</evidence>
<reference evidence="11 12" key="1">
    <citation type="submission" date="2015-04" db="EMBL/GenBank/DDBJ databases">
        <authorList>
            <person name="Syromyatnikov M.Y."/>
            <person name="Popov V.N."/>
        </authorList>
    </citation>
    <scope>NUCLEOTIDE SEQUENCE [LARGE SCALE GENOMIC DNA]</scope>
    <source>
        <strain evidence="11">WF-38-12</strain>
    </source>
</reference>
<keyword evidence="7 9" id="KW-0472">Membrane</keyword>
<dbReference type="InterPro" id="IPR005828">
    <property type="entry name" value="MFS_sugar_transport-like"/>
</dbReference>
<feature type="transmembrane region" description="Helical" evidence="9">
    <location>
        <begin position="656"/>
        <end position="678"/>
    </location>
</feature>
<dbReference type="AlphaFoldDB" id="A0A0U1M4N4"/>
<dbReference type="STRING" id="28573.A0A0U1M4N4"/>
<accession>A0A0U1M4N4</accession>
<dbReference type="GO" id="GO:0005886">
    <property type="term" value="C:plasma membrane"/>
    <property type="evidence" value="ECO:0007669"/>
    <property type="project" value="UniProtKB-SubCell"/>
</dbReference>
<dbReference type="OrthoDB" id="6612291at2759"/>
<gene>
    <name evidence="11" type="ORF">PISL3812_07529</name>
</gene>
<dbReference type="GO" id="GO:0022857">
    <property type="term" value="F:transmembrane transporter activity"/>
    <property type="evidence" value="ECO:0007669"/>
    <property type="project" value="InterPro"/>
</dbReference>
<keyword evidence="5 9" id="KW-0812">Transmembrane</keyword>
<evidence type="ECO:0000256" key="4">
    <source>
        <dbReference type="ARBA" id="ARBA00022475"/>
    </source>
</evidence>
<dbReference type="CDD" id="cd03399">
    <property type="entry name" value="SPFH_flotillin"/>
    <property type="match status" value="1"/>
</dbReference>
<evidence type="ECO:0000256" key="2">
    <source>
        <dbReference type="ARBA" id="ARBA00004236"/>
    </source>
</evidence>
<dbReference type="SUPFAM" id="SSF117892">
    <property type="entry name" value="Band 7/SPFH domain"/>
    <property type="match status" value="1"/>
</dbReference>
<keyword evidence="6 9" id="KW-1133">Transmembrane helix</keyword>
<dbReference type="PROSITE" id="PS50850">
    <property type="entry name" value="MFS"/>
    <property type="match status" value="1"/>
</dbReference>
<dbReference type="Pfam" id="PF00083">
    <property type="entry name" value="Sugar_tr"/>
    <property type="match status" value="1"/>
</dbReference>
<feature type="transmembrane region" description="Helical" evidence="9">
    <location>
        <begin position="840"/>
        <end position="862"/>
    </location>
</feature>
<evidence type="ECO:0000256" key="7">
    <source>
        <dbReference type="ARBA" id="ARBA00023136"/>
    </source>
</evidence>